<accession>A0A917PD49</accession>
<dbReference type="Proteomes" id="UP000657574">
    <property type="component" value="Unassembled WGS sequence"/>
</dbReference>
<dbReference type="InterPro" id="IPR011010">
    <property type="entry name" value="DNA_brk_join_enz"/>
</dbReference>
<dbReference type="PROSITE" id="PS51898">
    <property type="entry name" value="TYR_RECOMBINASE"/>
    <property type="match status" value="1"/>
</dbReference>
<evidence type="ECO:0000313" key="5">
    <source>
        <dbReference type="EMBL" id="GGJ71219.1"/>
    </source>
</evidence>
<evidence type="ECO:0000313" key="6">
    <source>
        <dbReference type="Proteomes" id="UP000657574"/>
    </source>
</evidence>
<dbReference type="InterPro" id="IPR013762">
    <property type="entry name" value="Integrase-like_cat_sf"/>
</dbReference>
<dbReference type="InterPro" id="IPR050090">
    <property type="entry name" value="Tyrosine_recombinase_XerCD"/>
</dbReference>
<dbReference type="GO" id="GO:0003677">
    <property type="term" value="F:DNA binding"/>
    <property type="evidence" value="ECO:0007669"/>
    <property type="project" value="InterPro"/>
</dbReference>
<dbReference type="CDD" id="cd00397">
    <property type="entry name" value="DNA_BRE_C"/>
    <property type="match status" value="1"/>
</dbReference>
<feature type="region of interest" description="Disordered" evidence="3">
    <location>
        <begin position="1"/>
        <end position="31"/>
    </location>
</feature>
<dbReference type="Pfam" id="PF00589">
    <property type="entry name" value="Phage_integrase"/>
    <property type="match status" value="1"/>
</dbReference>
<reference evidence="5" key="1">
    <citation type="journal article" date="2014" name="Int. J. Syst. Evol. Microbiol.">
        <title>Complete genome sequence of Corynebacterium casei LMG S-19264T (=DSM 44701T), isolated from a smear-ripened cheese.</title>
        <authorList>
            <consortium name="US DOE Joint Genome Institute (JGI-PGF)"/>
            <person name="Walter F."/>
            <person name="Albersmeier A."/>
            <person name="Kalinowski J."/>
            <person name="Ruckert C."/>
        </authorList>
    </citation>
    <scope>NUCLEOTIDE SEQUENCE</scope>
    <source>
        <strain evidence="5">JCM 3086</strain>
    </source>
</reference>
<dbReference type="RefSeq" id="WP_229841683.1">
    <property type="nucleotide sequence ID" value="NZ_BMQA01000128.1"/>
</dbReference>
<keyword evidence="6" id="KW-1185">Reference proteome</keyword>
<dbReference type="GO" id="GO:0015074">
    <property type="term" value="P:DNA integration"/>
    <property type="evidence" value="ECO:0007669"/>
    <property type="project" value="InterPro"/>
</dbReference>
<dbReference type="PANTHER" id="PTHR30349:SF64">
    <property type="entry name" value="PROPHAGE INTEGRASE INTD-RELATED"/>
    <property type="match status" value="1"/>
</dbReference>
<name>A0A917PD49_9ACTN</name>
<protein>
    <submittedName>
        <fullName evidence="5">Integrase</fullName>
    </submittedName>
</protein>
<dbReference type="InterPro" id="IPR002104">
    <property type="entry name" value="Integrase_catalytic"/>
</dbReference>
<feature type="coiled-coil region" evidence="2">
    <location>
        <begin position="728"/>
        <end position="774"/>
    </location>
</feature>
<keyword evidence="2" id="KW-0175">Coiled coil</keyword>
<feature type="domain" description="Tyr recombinase" evidence="4">
    <location>
        <begin position="441"/>
        <end position="661"/>
    </location>
</feature>
<feature type="region of interest" description="Disordered" evidence="3">
    <location>
        <begin position="778"/>
        <end position="799"/>
    </location>
</feature>
<dbReference type="PANTHER" id="PTHR30349">
    <property type="entry name" value="PHAGE INTEGRASE-RELATED"/>
    <property type="match status" value="1"/>
</dbReference>
<evidence type="ECO:0000256" key="1">
    <source>
        <dbReference type="ARBA" id="ARBA00023172"/>
    </source>
</evidence>
<dbReference type="AlphaFoldDB" id="A0A917PD49"/>
<dbReference type="Gene3D" id="1.10.443.10">
    <property type="entry name" value="Intergrase catalytic core"/>
    <property type="match status" value="1"/>
</dbReference>
<dbReference type="EMBL" id="BMQA01000128">
    <property type="protein sequence ID" value="GGJ71219.1"/>
    <property type="molecule type" value="Genomic_DNA"/>
</dbReference>
<evidence type="ECO:0000259" key="4">
    <source>
        <dbReference type="PROSITE" id="PS51898"/>
    </source>
</evidence>
<gene>
    <name evidence="5" type="ORF">GCM10010121_097300</name>
</gene>
<proteinExistence type="predicted"/>
<organism evidence="5 6">
    <name type="scientific">Streptomyces brasiliensis</name>
    <dbReference type="NCBI Taxonomy" id="1954"/>
    <lineage>
        <taxon>Bacteria</taxon>
        <taxon>Bacillati</taxon>
        <taxon>Actinomycetota</taxon>
        <taxon>Actinomycetes</taxon>
        <taxon>Kitasatosporales</taxon>
        <taxon>Streptomycetaceae</taxon>
        <taxon>Streptomyces</taxon>
    </lineage>
</organism>
<reference evidence="5" key="2">
    <citation type="submission" date="2020-09" db="EMBL/GenBank/DDBJ databases">
        <authorList>
            <person name="Sun Q."/>
            <person name="Ohkuma M."/>
        </authorList>
    </citation>
    <scope>NUCLEOTIDE SEQUENCE</scope>
    <source>
        <strain evidence="5">JCM 3086</strain>
    </source>
</reference>
<evidence type="ECO:0000256" key="3">
    <source>
        <dbReference type="SAM" id="MobiDB-lite"/>
    </source>
</evidence>
<comment type="caution">
    <text evidence="5">The sequence shown here is derived from an EMBL/GenBank/DDBJ whole genome shotgun (WGS) entry which is preliminary data.</text>
</comment>
<sequence>MSITTENAGAKSTRECTQPPHQDRPDAWAARPTAQEWQQTTLNRAEVTTRLLELFTSTVDGRPRDTVRRRGLNRLLDWLERQPGATWQDRWLASGADDAGRDWTDLALGPQAAGYHRGDLSTGVLLLVCGQVIRPSYRWLLAQRQAKMLSEARAAIDPGGFARLEALRPAGLIRTDALNRITWIVLHKGGGVEEITVGDCLELVAALEQHHYRGSAGRPLFYALLAESGVLPADAPPRLRAAVLPGKRSIEQIIDGYGIVCKPVRDLLVDYFTERSADLDHNSVRSIAGTLCKRFWRDLEIHHPGIDSLRLTAEVAKAWKERLQHVQTPDGGSRLRAGYRHELVFVRAFYQDIARWAADDPARWGPWVAPCPIKANECSQKKVRLRRKAAMDQRTRTQLPALPALVRAVERNRKAAEERLRLAESASAEAQFTATGSEFLRHRTGESGRVFVRDLATGKRRDLTHEEDVAFWAWAIVEVLRHTGIRIEELLELTHHSFVAYTLPTTGEVVPMLQIAPSKTDRERLLLVSPELGEVLTAIIFRVRAGQAALPLVSAYDVFEQVWSPPMPFLFQRRHGTEHHALTRSFVRTSLIRALTTAGLSDVSNQPLTFTPHDFRRLFITDAIRTGLPPHIAAAICGHQVLDTTMGYAAIYSDDVIAHHRAFIARRRAERPGEEYRSLTPEEWQEFLGHFELRKVALGICTRDYGSPCVHEHACVRCPQLRPDPDQMPRLEEIHDNLLDRLKEAKDQGWLGEVAAIETSVAAAEDKLASMRELATKHTTTNLGMPDFHPSVGRSTPGD</sequence>
<dbReference type="GO" id="GO:0006310">
    <property type="term" value="P:DNA recombination"/>
    <property type="evidence" value="ECO:0007669"/>
    <property type="project" value="UniProtKB-KW"/>
</dbReference>
<dbReference type="SUPFAM" id="SSF56349">
    <property type="entry name" value="DNA breaking-rejoining enzymes"/>
    <property type="match status" value="1"/>
</dbReference>
<evidence type="ECO:0000256" key="2">
    <source>
        <dbReference type="SAM" id="Coils"/>
    </source>
</evidence>
<keyword evidence="1" id="KW-0233">DNA recombination</keyword>